<dbReference type="Pfam" id="PF00253">
    <property type="entry name" value="Ribosomal_S14"/>
    <property type="match status" value="1"/>
</dbReference>
<feature type="non-terminal residue" evidence="5">
    <location>
        <position position="134"/>
    </location>
</feature>
<dbReference type="InterPro" id="IPR001209">
    <property type="entry name" value="Ribosomal_uS14"/>
</dbReference>
<dbReference type="PANTHER" id="PTHR19836:SF19">
    <property type="entry name" value="SMALL RIBOSOMAL SUBUNIT PROTEIN US14M"/>
    <property type="match status" value="1"/>
</dbReference>
<accession>A0A0P4VQD3</accession>
<dbReference type="EMBL" id="GDKW01003223">
    <property type="protein sequence ID" value="JAI53372.1"/>
    <property type="molecule type" value="mRNA"/>
</dbReference>
<keyword evidence="3" id="KW-0687">Ribonucleoprotein</keyword>
<dbReference type="GO" id="GO:0005763">
    <property type="term" value="C:mitochondrial small ribosomal subunit"/>
    <property type="evidence" value="ECO:0007669"/>
    <property type="project" value="TreeGrafter"/>
</dbReference>
<keyword evidence="2 5" id="KW-0689">Ribosomal protein</keyword>
<evidence type="ECO:0000256" key="1">
    <source>
        <dbReference type="ARBA" id="ARBA00009083"/>
    </source>
</evidence>
<dbReference type="Gene3D" id="1.10.287.1480">
    <property type="match status" value="1"/>
</dbReference>
<sequence>MISASPLVGCCNYFSGRSLQFLFQPFVKQVRFNHWADWRMAKDVRKRKTLAEFAVPKLRVNALRKNDILPKEIREIADKEINEFPRDAVGIRIRSRCAVTSRPNGNVLRWRVSRIVFRDLADHNLIAGVQRAMW</sequence>
<dbReference type="FunFam" id="1.10.287.1480:FF:000001">
    <property type="entry name" value="30S ribosomal protein S14"/>
    <property type="match status" value="1"/>
</dbReference>
<evidence type="ECO:0000256" key="2">
    <source>
        <dbReference type="ARBA" id="ARBA00022980"/>
    </source>
</evidence>
<dbReference type="GO" id="GO:0006412">
    <property type="term" value="P:translation"/>
    <property type="evidence" value="ECO:0007669"/>
    <property type="project" value="InterPro"/>
</dbReference>
<protein>
    <recommendedName>
        <fullName evidence="4">28S ribosomal protein S14, mitochondrial</fullName>
    </recommendedName>
</protein>
<organism evidence="5">
    <name type="scientific">Rhodnius neglectus</name>
    <dbReference type="NCBI Taxonomy" id="72488"/>
    <lineage>
        <taxon>Eukaryota</taxon>
        <taxon>Metazoa</taxon>
        <taxon>Ecdysozoa</taxon>
        <taxon>Arthropoda</taxon>
        <taxon>Hexapoda</taxon>
        <taxon>Insecta</taxon>
        <taxon>Pterygota</taxon>
        <taxon>Neoptera</taxon>
        <taxon>Paraneoptera</taxon>
        <taxon>Hemiptera</taxon>
        <taxon>Heteroptera</taxon>
        <taxon>Panheteroptera</taxon>
        <taxon>Cimicomorpha</taxon>
        <taxon>Reduviidae</taxon>
        <taxon>Triatominae</taxon>
        <taxon>Rhodnius</taxon>
    </lineage>
</organism>
<comment type="similarity">
    <text evidence="1">Belongs to the universal ribosomal protein uS14 family.</text>
</comment>
<proteinExistence type="evidence at transcript level"/>
<evidence type="ECO:0000256" key="4">
    <source>
        <dbReference type="ARBA" id="ARBA00083755"/>
    </source>
</evidence>
<reference evidence="5" key="1">
    <citation type="journal article" date="2016" name="PLoS Negl. Trop. Dis.">
        <title>A Deep Insight into the Sialome of Rhodnius neglectus, a Vector of Chagas Disease.</title>
        <authorList>
            <person name="Santiago P.B."/>
            <person name="Assumpcao T.C."/>
            <person name="Araujo C.N."/>
            <person name="Bastos I.M."/>
            <person name="Neves D."/>
            <person name="Silva I.G."/>
            <person name="Charneau S."/>
            <person name="Queiroz R.M."/>
            <person name="Raiol T."/>
            <person name="Oliveira J.V."/>
            <person name="Sousa M.V."/>
            <person name="Calvo E."/>
            <person name="Ribeiro J.M."/>
            <person name="Santana J.M."/>
        </authorList>
    </citation>
    <scope>NUCLEOTIDE SEQUENCE</scope>
    <source>
        <tissue evidence="5">Salivary glands</tissue>
    </source>
</reference>
<dbReference type="PANTHER" id="PTHR19836">
    <property type="entry name" value="30S RIBOSOMAL PROTEIN S14"/>
    <property type="match status" value="1"/>
</dbReference>
<dbReference type="GO" id="GO:0003735">
    <property type="term" value="F:structural constituent of ribosome"/>
    <property type="evidence" value="ECO:0007669"/>
    <property type="project" value="InterPro"/>
</dbReference>
<dbReference type="SUPFAM" id="SSF57716">
    <property type="entry name" value="Glucocorticoid receptor-like (DNA-binding domain)"/>
    <property type="match status" value="1"/>
</dbReference>
<dbReference type="AlphaFoldDB" id="A0A0P4VQD3"/>
<name>A0A0P4VQD3_9HEMI</name>
<evidence type="ECO:0000256" key="3">
    <source>
        <dbReference type="ARBA" id="ARBA00023274"/>
    </source>
</evidence>
<evidence type="ECO:0000313" key="5">
    <source>
        <dbReference type="EMBL" id="JAI53372.1"/>
    </source>
</evidence>